<evidence type="ECO:0000256" key="2">
    <source>
        <dbReference type="SAM" id="SignalP"/>
    </source>
</evidence>
<proteinExistence type="predicted"/>
<dbReference type="SUPFAM" id="SSF48452">
    <property type="entry name" value="TPR-like"/>
    <property type="match status" value="1"/>
</dbReference>
<protein>
    <submittedName>
        <fullName evidence="3">YaiO family outer membrane beta-barrel protein</fullName>
    </submittedName>
</protein>
<sequence length="377" mass="40690">MLRRTAEASIALALCVLPLAAAAQTADRGSVIADAQAAVHRGDHAAAIATLEDARARWPNDPEILRLLGSAYAFARRYPEAIATLRAASTLAPDDLDIRAALARASLWSGDRDAARAELAAIESRDPGNAEAGAIRAQLDQPQVAETRLRSGIFANQGVARVSLDNGRDRTWWTTGFGAFAAVSTATTLSLEAEREDRDVAIDTRIAARIDQQFAPGWRGHLTAAVTPQADFRERWSVSGGVEADIGSNLTLLLDARHARYRTIDATSVEPGIRYRVPALRTSATVRMINLWDEQGEHRSGWSARLDSETSGGTQLFGGVASYPDTEAGITRQVRAAFAGAAIPVSDRLMLRASGEYERRVDTYTRKGLSLGLQLRF</sequence>
<feature type="chain" id="PRO_5046471911" evidence="2">
    <location>
        <begin position="24"/>
        <end position="377"/>
    </location>
</feature>
<dbReference type="InterPro" id="IPR019734">
    <property type="entry name" value="TPR_rpt"/>
</dbReference>
<dbReference type="InterPro" id="IPR011990">
    <property type="entry name" value="TPR-like_helical_dom_sf"/>
</dbReference>
<dbReference type="Gene3D" id="1.25.40.10">
    <property type="entry name" value="Tetratricopeptide repeat domain"/>
    <property type="match status" value="1"/>
</dbReference>
<keyword evidence="1" id="KW-0802">TPR repeat</keyword>
<keyword evidence="2" id="KW-0732">Signal</keyword>
<gene>
    <name evidence="3" type="ORF">MZO42_04920</name>
</gene>
<organism evidence="3">
    <name type="scientific">Sphingomonas psychrotolerans</name>
    <dbReference type="NCBI Taxonomy" id="1327635"/>
    <lineage>
        <taxon>Bacteria</taxon>
        <taxon>Pseudomonadati</taxon>
        <taxon>Pseudomonadota</taxon>
        <taxon>Alphaproteobacteria</taxon>
        <taxon>Sphingomonadales</taxon>
        <taxon>Sphingomonadaceae</taxon>
        <taxon>Sphingomonas</taxon>
    </lineage>
</organism>
<name>A0ABU3N1A5_9SPHN</name>
<evidence type="ECO:0000313" key="3">
    <source>
        <dbReference type="EMBL" id="MDT8758031.1"/>
    </source>
</evidence>
<feature type="signal peptide" evidence="2">
    <location>
        <begin position="1"/>
        <end position="23"/>
    </location>
</feature>
<dbReference type="EMBL" id="JALMLT010000001">
    <property type="protein sequence ID" value="MDT8758031.1"/>
    <property type="molecule type" value="Genomic_DNA"/>
</dbReference>
<reference evidence="3" key="1">
    <citation type="submission" date="2022-04" db="EMBL/GenBank/DDBJ databases">
        <title>Tomato heritable bacteria conferring resistance against bacterial wilt.</title>
        <authorList>
            <person name="Yin J."/>
        </authorList>
    </citation>
    <scope>NUCLEOTIDE SEQUENCE</scope>
    <source>
        <strain evidence="3">Cra20</strain>
    </source>
</reference>
<feature type="repeat" description="TPR" evidence="1">
    <location>
        <begin position="62"/>
        <end position="95"/>
    </location>
</feature>
<dbReference type="NCBIfam" id="TIGR04390">
    <property type="entry name" value="OMP_YaiO_dom"/>
    <property type="match status" value="1"/>
</dbReference>
<accession>A0ABU3N1A5</accession>
<dbReference type="InterPro" id="IPR030887">
    <property type="entry name" value="Beta-barrel_YaiO"/>
</dbReference>
<dbReference type="SUPFAM" id="SSF56935">
    <property type="entry name" value="Porins"/>
    <property type="match status" value="1"/>
</dbReference>
<dbReference type="Pfam" id="PF14559">
    <property type="entry name" value="TPR_19"/>
    <property type="match status" value="1"/>
</dbReference>
<dbReference type="PROSITE" id="PS50005">
    <property type="entry name" value="TPR"/>
    <property type="match status" value="1"/>
</dbReference>
<comment type="caution">
    <text evidence="3">The sequence shown here is derived from an EMBL/GenBank/DDBJ whole genome shotgun (WGS) entry which is preliminary data.</text>
</comment>
<evidence type="ECO:0000256" key="1">
    <source>
        <dbReference type="PROSITE-ProRule" id="PRU00339"/>
    </source>
</evidence>